<dbReference type="EMBL" id="JAEMEF010000010">
    <property type="protein sequence ID" value="MBL7560456.1"/>
    <property type="molecule type" value="Genomic_DNA"/>
</dbReference>
<dbReference type="GO" id="GO:0008483">
    <property type="term" value="F:transaminase activity"/>
    <property type="evidence" value="ECO:0007669"/>
    <property type="project" value="UniProtKB-KW"/>
</dbReference>
<evidence type="ECO:0000313" key="5">
    <source>
        <dbReference type="Proteomes" id="UP000605013"/>
    </source>
</evidence>
<keyword evidence="4" id="KW-0808">Transferase</keyword>
<dbReference type="InterPro" id="IPR000653">
    <property type="entry name" value="DegT/StrS_aminotransferase"/>
</dbReference>
<dbReference type="SUPFAM" id="SSF53383">
    <property type="entry name" value="PLP-dependent transferases"/>
    <property type="match status" value="1"/>
</dbReference>
<dbReference type="InterPro" id="IPR015422">
    <property type="entry name" value="PyrdxlP-dep_Trfase_small"/>
</dbReference>
<evidence type="ECO:0000256" key="1">
    <source>
        <dbReference type="ARBA" id="ARBA00022898"/>
    </source>
</evidence>
<dbReference type="PIRSF" id="PIRSF000390">
    <property type="entry name" value="PLP_StrS"/>
    <property type="match status" value="1"/>
</dbReference>
<evidence type="ECO:0000313" key="4">
    <source>
        <dbReference type="EMBL" id="MBL7560456.1"/>
    </source>
</evidence>
<keyword evidence="4" id="KW-0032">Aminotransferase</keyword>
<dbReference type="Gene3D" id="3.40.640.10">
    <property type="entry name" value="Type I PLP-dependent aspartate aminotransferase-like (Major domain)"/>
    <property type="match status" value="1"/>
</dbReference>
<protein>
    <submittedName>
        <fullName evidence="4">DegT/DnrJ/EryC1/StrS family aminotransferase</fullName>
    </submittedName>
</protein>
<name>A0ABS1WMV1_9FLAO</name>
<gene>
    <name evidence="4" type="ORF">JAO71_11645</name>
</gene>
<proteinExistence type="inferred from homology"/>
<comment type="caution">
    <text evidence="4">The sequence shown here is derived from an EMBL/GenBank/DDBJ whole genome shotgun (WGS) entry which is preliminary data.</text>
</comment>
<accession>A0ABS1WMV1</accession>
<reference evidence="4 5" key="1">
    <citation type="submission" date="2020-12" db="EMBL/GenBank/DDBJ databases">
        <title>Olleya sediminilitoris sp. nov., isolated from a tidal flat.</title>
        <authorList>
            <person name="Park S."/>
            <person name="Yoon J.-H."/>
        </authorList>
    </citation>
    <scope>NUCLEOTIDE SEQUENCE [LARGE SCALE GENOMIC DNA]</scope>
    <source>
        <strain evidence="4 5">YSTF-M6</strain>
    </source>
</reference>
<dbReference type="Gene3D" id="3.90.1150.10">
    <property type="entry name" value="Aspartate Aminotransferase, domain 1"/>
    <property type="match status" value="1"/>
</dbReference>
<evidence type="ECO:0000256" key="2">
    <source>
        <dbReference type="ARBA" id="ARBA00037999"/>
    </source>
</evidence>
<dbReference type="PANTHER" id="PTHR30244">
    <property type="entry name" value="TRANSAMINASE"/>
    <property type="match status" value="1"/>
</dbReference>
<keyword evidence="5" id="KW-1185">Reference proteome</keyword>
<dbReference type="InterPro" id="IPR015424">
    <property type="entry name" value="PyrdxlP-dep_Trfase"/>
</dbReference>
<dbReference type="CDD" id="cd00616">
    <property type="entry name" value="AHBA_syn"/>
    <property type="match status" value="1"/>
</dbReference>
<dbReference type="InterPro" id="IPR015421">
    <property type="entry name" value="PyrdxlP-dep_Trfase_major"/>
</dbReference>
<evidence type="ECO:0000256" key="3">
    <source>
        <dbReference type="RuleBase" id="RU004508"/>
    </source>
</evidence>
<dbReference type="RefSeq" id="WP_203000958.1">
    <property type="nucleotide sequence ID" value="NZ_JAEMEF010000010.1"/>
</dbReference>
<dbReference type="Pfam" id="PF01041">
    <property type="entry name" value="DegT_DnrJ_EryC1"/>
    <property type="match status" value="1"/>
</dbReference>
<dbReference type="Proteomes" id="UP000605013">
    <property type="component" value="Unassembled WGS sequence"/>
</dbReference>
<comment type="similarity">
    <text evidence="2 3">Belongs to the DegT/DnrJ/EryC1 family.</text>
</comment>
<sequence length="366" mass="40665">MIKFLDLHKINHRFETDLKKQFTSFLNSGHYVLGEGVSNFESQFATYCNTKHCVGVSSGLDALILIFKAYIQLGKLQVGDQVLVPANTYIASIISILEVGLTPVFVEPELATFNCSANQYKQHITKKTKAILMVHLYGQLANAKAILELAENNNLLLIEDAAQAHGAKDSKGGLAGSLSHAAAFSFYPSKNLGALGEAGAITTNDNTLATVVKQLRNYGTISKYNNERLGVNNRLDDVQARFLSVKLQALDQDNQNRKAIAKRYLANIKNSKITLPYYDGSDNHVFHLFVVLVENRKEFMDYLEANLVQSAIHYPVPPHKQKALGRFNDLKLPITEKIHDTCVSLPISPVMSEDQVKKVITIINNY</sequence>
<keyword evidence="1 3" id="KW-0663">Pyridoxal phosphate</keyword>
<organism evidence="4 5">
    <name type="scientific">Olleya sediminilitoris</name>
    <dbReference type="NCBI Taxonomy" id="2795739"/>
    <lineage>
        <taxon>Bacteria</taxon>
        <taxon>Pseudomonadati</taxon>
        <taxon>Bacteroidota</taxon>
        <taxon>Flavobacteriia</taxon>
        <taxon>Flavobacteriales</taxon>
        <taxon>Flavobacteriaceae</taxon>
    </lineage>
</organism>
<dbReference type="PANTHER" id="PTHR30244:SF36">
    <property type="entry name" value="3-OXO-GLUCOSE-6-PHOSPHATE:GLUTAMATE AMINOTRANSFERASE"/>
    <property type="match status" value="1"/>
</dbReference>